<evidence type="ECO:0000256" key="3">
    <source>
        <dbReference type="ARBA" id="ARBA00022475"/>
    </source>
</evidence>
<feature type="transmembrane region" description="Helical" evidence="11">
    <location>
        <begin position="20"/>
        <end position="41"/>
    </location>
</feature>
<name>A0A521G3J4_9BACT</name>
<evidence type="ECO:0000256" key="1">
    <source>
        <dbReference type="ARBA" id="ARBA00004162"/>
    </source>
</evidence>
<evidence type="ECO:0000313" key="12">
    <source>
        <dbReference type="EMBL" id="TAA75599.1"/>
    </source>
</evidence>
<dbReference type="Proteomes" id="UP000316238">
    <property type="component" value="Unassembled WGS sequence"/>
</dbReference>
<dbReference type="GO" id="GO:0005886">
    <property type="term" value="C:plasma membrane"/>
    <property type="evidence" value="ECO:0007669"/>
    <property type="project" value="UniProtKB-SubCell"/>
</dbReference>
<dbReference type="InterPro" id="IPR014168">
    <property type="entry name" value="Tol-Pal_TolR"/>
</dbReference>
<dbReference type="PANTHER" id="PTHR30558:SF7">
    <property type="entry name" value="TOL-PAL SYSTEM PROTEIN TOLR"/>
    <property type="match status" value="1"/>
</dbReference>
<organism evidence="12 13">
    <name type="scientific">Candidatus Electronema aureum</name>
    <dbReference type="NCBI Taxonomy" id="2005002"/>
    <lineage>
        <taxon>Bacteria</taxon>
        <taxon>Pseudomonadati</taxon>
        <taxon>Thermodesulfobacteriota</taxon>
        <taxon>Desulfobulbia</taxon>
        <taxon>Desulfobulbales</taxon>
        <taxon>Desulfobulbaceae</taxon>
        <taxon>Candidatus Electronema</taxon>
    </lineage>
</organism>
<dbReference type="Pfam" id="PF02472">
    <property type="entry name" value="ExbD"/>
    <property type="match status" value="1"/>
</dbReference>
<keyword evidence="13" id="KW-1185">Reference proteome</keyword>
<dbReference type="GO" id="GO:0051301">
    <property type="term" value="P:cell division"/>
    <property type="evidence" value="ECO:0007669"/>
    <property type="project" value="UniProtKB-KW"/>
</dbReference>
<dbReference type="GO" id="GO:0015031">
    <property type="term" value="P:protein transport"/>
    <property type="evidence" value="ECO:0007669"/>
    <property type="project" value="UniProtKB-KW"/>
</dbReference>
<gene>
    <name evidence="12" type="ORF">CDV28_10556</name>
</gene>
<comment type="subcellular location">
    <subcellularLocation>
        <location evidence="1">Cell membrane</location>
        <topology evidence="1">Single-pass membrane protein</topology>
    </subcellularLocation>
    <subcellularLocation>
        <location evidence="10">Cell membrane</location>
        <topology evidence="10">Single-pass type II membrane protein</topology>
    </subcellularLocation>
</comment>
<keyword evidence="10" id="KW-0653">Protein transport</keyword>
<dbReference type="EMBL" id="NQJD01000005">
    <property type="protein sequence ID" value="TAA75599.1"/>
    <property type="molecule type" value="Genomic_DNA"/>
</dbReference>
<sequence length="151" mass="16242">MGMGSIGGKGRKSLAAEINVTPLVDVMLVLLIIFMVTAPMMTQGIDINLPKTTGESLPQEGEEPFQVVINSAGQIFIGKNSAPFTVSGLRHELEKLPPEQRAQAIYLQADESIPYGTVVQVMAQIKQAGFEKLGMVTQEPDEEKRTGGTAQ</sequence>
<dbReference type="GO" id="GO:0022857">
    <property type="term" value="F:transmembrane transporter activity"/>
    <property type="evidence" value="ECO:0007669"/>
    <property type="project" value="InterPro"/>
</dbReference>
<evidence type="ECO:0000256" key="7">
    <source>
        <dbReference type="ARBA" id="ARBA00022989"/>
    </source>
</evidence>
<reference evidence="12" key="1">
    <citation type="submission" date="2017-07" db="EMBL/GenBank/DDBJ databases">
        <title>The cable genome - Insights into the physiology and evolution of filamentous bacteria capable of sulfide oxidation via long distance electron transfer.</title>
        <authorList>
            <person name="Thorup C."/>
            <person name="Bjerg J.T."/>
            <person name="Schreiber L."/>
            <person name="Nielsen L.P."/>
            <person name="Kjeldsen K.U."/>
            <person name="Boesen T."/>
            <person name="Boggild A."/>
            <person name="Meysman F."/>
            <person name="Geelhoed J."/>
            <person name="Schramm A."/>
        </authorList>
    </citation>
    <scope>NUCLEOTIDE SEQUENCE [LARGE SCALE GENOMIC DNA]</scope>
    <source>
        <strain evidence="12">GS</strain>
    </source>
</reference>
<dbReference type="NCBIfam" id="TIGR02801">
    <property type="entry name" value="tolR"/>
    <property type="match status" value="1"/>
</dbReference>
<keyword evidence="4" id="KW-0997">Cell inner membrane</keyword>
<evidence type="ECO:0000256" key="5">
    <source>
        <dbReference type="ARBA" id="ARBA00022618"/>
    </source>
</evidence>
<evidence type="ECO:0000256" key="10">
    <source>
        <dbReference type="RuleBase" id="RU003879"/>
    </source>
</evidence>
<keyword evidence="10" id="KW-0813">Transport</keyword>
<keyword evidence="5 12" id="KW-0132">Cell division</keyword>
<evidence type="ECO:0000256" key="6">
    <source>
        <dbReference type="ARBA" id="ARBA00022692"/>
    </source>
</evidence>
<dbReference type="Gene3D" id="3.30.420.270">
    <property type="match status" value="1"/>
</dbReference>
<evidence type="ECO:0000256" key="9">
    <source>
        <dbReference type="ARBA" id="ARBA00023306"/>
    </source>
</evidence>
<keyword evidence="8 11" id="KW-0472">Membrane</keyword>
<evidence type="ECO:0000313" key="13">
    <source>
        <dbReference type="Proteomes" id="UP000316238"/>
    </source>
</evidence>
<comment type="caution">
    <text evidence="12">The sequence shown here is derived from an EMBL/GenBank/DDBJ whole genome shotgun (WGS) entry which is preliminary data.</text>
</comment>
<evidence type="ECO:0000256" key="2">
    <source>
        <dbReference type="ARBA" id="ARBA00005811"/>
    </source>
</evidence>
<evidence type="ECO:0000256" key="8">
    <source>
        <dbReference type="ARBA" id="ARBA00023136"/>
    </source>
</evidence>
<keyword evidence="9" id="KW-0131">Cell cycle</keyword>
<protein>
    <submittedName>
        <fullName evidence="12">Cell division and transport-associated protein TolR</fullName>
    </submittedName>
</protein>
<comment type="similarity">
    <text evidence="2 10">Belongs to the ExbD/TolR family.</text>
</comment>
<dbReference type="AlphaFoldDB" id="A0A521G3J4"/>
<dbReference type="InterPro" id="IPR003400">
    <property type="entry name" value="ExbD"/>
</dbReference>
<dbReference type="PANTHER" id="PTHR30558">
    <property type="entry name" value="EXBD MEMBRANE COMPONENT OF PMF-DRIVEN MACROMOLECULE IMPORT SYSTEM"/>
    <property type="match status" value="1"/>
</dbReference>
<evidence type="ECO:0000256" key="4">
    <source>
        <dbReference type="ARBA" id="ARBA00022519"/>
    </source>
</evidence>
<keyword evidence="6 10" id="KW-0812">Transmembrane</keyword>
<proteinExistence type="inferred from homology"/>
<keyword evidence="7 11" id="KW-1133">Transmembrane helix</keyword>
<keyword evidence="3" id="KW-1003">Cell membrane</keyword>
<accession>A0A521G3J4</accession>
<evidence type="ECO:0000256" key="11">
    <source>
        <dbReference type="SAM" id="Phobius"/>
    </source>
</evidence>